<dbReference type="GO" id="GO:0005543">
    <property type="term" value="F:phospholipid binding"/>
    <property type="evidence" value="ECO:0007669"/>
    <property type="project" value="TreeGrafter"/>
</dbReference>
<name>T0PNL2_SAPDV</name>
<feature type="compositionally biased region" description="Basic and acidic residues" evidence="1">
    <location>
        <begin position="270"/>
        <end position="281"/>
    </location>
</feature>
<evidence type="ECO:0000259" key="2">
    <source>
        <dbReference type="PROSITE" id="PS50942"/>
    </source>
</evidence>
<evidence type="ECO:0000313" key="3">
    <source>
        <dbReference type="EMBL" id="EQC26979.1"/>
    </source>
</evidence>
<dbReference type="GO" id="GO:0030276">
    <property type="term" value="F:clathrin binding"/>
    <property type="evidence" value="ECO:0007669"/>
    <property type="project" value="TreeGrafter"/>
</dbReference>
<dbReference type="eggNOG" id="KOG2056">
    <property type="taxonomic scope" value="Eukaryota"/>
</dbReference>
<dbReference type="FunFam" id="1.25.40.90:FF:000006">
    <property type="entry name" value="Clathrin interactor 1"/>
    <property type="match status" value="1"/>
</dbReference>
<sequence length="624" mass="66355">MDRLMLDKFKNALDDAKGAVKARMGSETERKIEEALSNKNWGASSTLLNELAQLTYEYESYNLIMKKVWEGMDVEARQWRTVFKALTLLDHLIKNGTERVVENARDHMFKLRTLSDFNYYDGSADKGAGVREKVKQVLEMLNDNDRIRDEREKAKRLRDKYTGVGSSGNIGGGGGYASNSGGYGNSGGSGYGNSGGGGYGNSGGSGYGNSGGSGYGNSGGSGGGYGNSGSGGYGNSGTGGYGNTDERRTNSRDKYDQGGYDNPRPSSRTGSRDKYESRHDEDESEEEVRPKARRSSKKKAAKEAEPVADDEPVRAPSAAPSLLDQDFFSTPAPAVTVHPVADPFALPAAPAAPAFGNAFGGAPTGFGQMPAAAGFPPQQPAMNQFPGGFQNLPAAPIMGGMAAGQFGSRPSMTQPYGSNPPGQQPYGSNPQGQQPIYGSNNTMGQYGQPAGQFGAPQQQQQQQQQPPAMKKEEPPRSNDAWGAGSNLFDLSNLSKSSATTTSAAMPAAKQPPAFGAQNSFNGLDTLAGMPNKGPTPMPAMGGMGQTQMRPAMGGMNPMGGQPQYGQPQYGQPQYGQPQQQYGQPQYGQPQPPYGQAQYGQPQYGQQQQQQQQYGQQQYGGFRPF</sequence>
<dbReference type="InParanoid" id="T0PNL2"/>
<dbReference type="Proteomes" id="UP000030762">
    <property type="component" value="Unassembled WGS sequence"/>
</dbReference>
<dbReference type="SUPFAM" id="SSF48464">
    <property type="entry name" value="ENTH/VHS domain"/>
    <property type="match status" value="1"/>
</dbReference>
<dbReference type="OrthoDB" id="4033880at2759"/>
<dbReference type="GO" id="GO:0006897">
    <property type="term" value="P:endocytosis"/>
    <property type="evidence" value="ECO:0007669"/>
    <property type="project" value="TreeGrafter"/>
</dbReference>
<dbReference type="SMART" id="SM00273">
    <property type="entry name" value="ENTH"/>
    <property type="match status" value="1"/>
</dbReference>
<feature type="compositionally biased region" description="Basic residues" evidence="1">
    <location>
        <begin position="291"/>
        <end position="300"/>
    </location>
</feature>
<feature type="domain" description="ENTH" evidence="2">
    <location>
        <begin position="20"/>
        <end position="151"/>
    </location>
</feature>
<dbReference type="InterPro" id="IPR013809">
    <property type="entry name" value="ENTH"/>
</dbReference>
<dbReference type="VEuPathDB" id="FungiDB:SDRG_15194"/>
<dbReference type="GO" id="GO:0030125">
    <property type="term" value="C:clathrin vesicle coat"/>
    <property type="evidence" value="ECO:0007669"/>
    <property type="project" value="TreeGrafter"/>
</dbReference>
<dbReference type="PROSITE" id="PS50942">
    <property type="entry name" value="ENTH"/>
    <property type="match status" value="1"/>
</dbReference>
<proteinExistence type="predicted"/>
<dbReference type="GO" id="GO:0005886">
    <property type="term" value="C:plasma membrane"/>
    <property type="evidence" value="ECO:0007669"/>
    <property type="project" value="TreeGrafter"/>
</dbReference>
<dbReference type="PANTHER" id="PTHR12276">
    <property type="entry name" value="EPSIN/ENT-RELATED"/>
    <property type="match status" value="1"/>
</dbReference>
<dbReference type="GeneID" id="19955921"/>
<feature type="region of interest" description="Disordered" evidence="1">
    <location>
        <begin position="236"/>
        <end position="317"/>
    </location>
</feature>
<dbReference type="PANTHER" id="PTHR12276:SF45">
    <property type="entry name" value="CLATHRIN INTERACTOR 1"/>
    <property type="match status" value="1"/>
</dbReference>
<dbReference type="GO" id="GO:0005768">
    <property type="term" value="C:endosome"/>
    <property type="evidence" value="ECO:0007669"/>
    <property type="project" value="TreeGrafter"/>
</dbReference>
<evidence type="ECO:0000256" key="1">
    <source>
        <dbReference type="SAM" id="MobiDB-lite"/>
    </source>
</evidence>
<dbReference type="CDD" id="cd03571">
    <property type="entry name" value="ENTH"/>
    <property type="match status" value="1"/>
</dbReference>
<feature type="compositionally biased region" description="Low complexity" evidence="1">
    <location>
        <begin position="444"/>
        <end position="468"/>
    </location>
</feature>
<feature type="compositionally biased region" description="Low complexity" evidence="1">
    <location>
        <begin position="559"/>
        <end position="624"/>
    </location>
</feature>
<gene>
    <name evidence="3" type="ORF">SDRG_15194</name>
</gene>
<keyword evidence="4" id="KW-1185">Reference proteome</keyword>
<dbReference type="AlphaFoldDB" id="T0PNL2"/>
<dbReference type="InterPro" id="IPR008942">
    <property type="entry name" value="ENTH_VHS"/>
</dbReference>
<dbReference type="Gene3D" id="1.25.40.90">
    <property type="match status" value="1"/>
</dbReference>
<dbReference type="OMA" id="PRSNDAW"/>
<accession>T0PNL2</accession>
<reference evidence="3 4" key="1">
    <citation type="submission" date="2012-04" db="EMBL/GenBank/DDBJ databases">
        <title>The Genome Sequence of Saprolegnia declina VS20.</title>
        <authorList>
            <consortium name="The Broad Institute Genome Sequencing Platform"/>
            <person name="Russ C."/>
            <person name="Nusbaum C."/>
            <person name="Tyler B."/>
            <person name="van West P."/>
            <person name="Dieguez-Uribeondo J."/>
            <person name="de Bruijn I."/>
            <person name="Tripathy S."/>
            <person name="Jiang R."/>
            <person name="Young S.K."/>
            <person name="Zeng Q."/>
            <person name="Gargeya S."/>
            <person name="Fitzgerald M."/>
            <person name="Haas B."/>
            <person name="Abouelleil A."/>
            <person name="Alvarado L."/>
            <person name="Arachchi H.M."/>
            <person name="Berlin A."/>
            <person name="Chapman S.B."/>
            <person name="Goldberg J."/>
            <person name="Griggs A."/>
            <person name="Gujja S."/>
            <person name="Hansen M."/>
            <person name="Howarth C."/>
            <person name="Imamovic A."/>
            <person name="Larimer J."/>
            <person name="McCowen C."/>
            <person name="Montmayeur A."/>
            <person name="Murphy C."/>
            <person name="Neiman D."/>
            <person name="Pearson M."/>
            <person name="Priest M."/>
            <person name="Roberts A."/>
            <person name="Saif S."/>
            <person name="Shea T."/>
            <person name="Sisk P."/>
            <person name="Sykes S."/>
            <person name="Wortman J."/>
            <person name="Nusbaum C."/>
            <person name="Birren B."/>
        </authorList>
    </citation>
    <scope>NUCLEOTIDE SEQUENCE [LARGE SCALE GENOMIC DNA]</scope>
    <source>
        <strain evidence="3 4">VS20</strain>
    </source>
</reference>
<evidence type="ECO:0000313" key="4">
    <source>
        <dbReference type="Proteomes" id="UP000030762"/>
    </source>
</evidence>
<feature type="region of interest" description="Disordered" evidence="1">
    <location>
        <begin position="401"/>
        <end position="624"/>
    </location>
</feature>
<feature type="region of interest" description="Disordered" evidence="1">
    <location>
        <begin position="152"/>
        <end position="172"/>
    </location>
</feature>
<organism evidence="3 4">
    <name type="scientific">Saprolegnia diclina (strain VS20)</name>
    <dbReference type="NCBI Taxonomy" id="1156394"/>
    <lineage>
        <taxon>Eukaryota</taxon>
        <taxon>Sar</taxon>
        <taxon>Stramenopiles</taxon>
        <taxon>Oomycota</taxon>
        <taxon>Saprolegniomycetes</taxon>
        <taxon>Saprolegniales</taxon>
        <taxon>Saprolegniaceae</taxon>
        <taxon>Saprolegnia</taxon>
    </lineage>
</organism>
<protein>
    <recommendedName>
        <fullName evidence="2">ENTH domain-containing protein</fullName>
    </recommendedName>
</protein>
<dbReference type="EMBL" id="JH767217">
    <property type="protein sequence ID" value="EQC26979.1"/>
    <property type="molecule type" value="Genomic_DNA"/>
</dbReference>
<dbReference type="STRING" id="1156394.T0PNL2"/>
<feature type="compositionally biased region" description="Basic and acidic residues" evidence="1">
    <location>
        <begin position="244"/>
        <end position="256"/>
    </location>
</feature>
<feature type="compositionally biased region" description="Polar residues" evidence="1">
    <location>
        <begin position="408"/>
        <end position="443"/>
    </location>
</feature>
<dbReference type="Pfam" id="PF01417">
    <property type="entry name" value="ENTH"/>
    <property type="match status" value="1"/>
</dbReference>
<dbReference type="RefSeq" id="XP_008619581.1">
    <property type="nucleotide sequence ID" value="XM_008621359.1"/>
</dbReference>